<comment type="caution">
    <text evidence="6">The sequence shown here is derived from an EMBL/GenBank/DDBJ whole genome shotgun (WGS) entry which is preliminary data.</text>
</comment>
<evidence type="ECO:0000313" key="6">
    <source>
        <dbReference type="EMBL" id="KAI1614874.1"/>
    </source>
</evidence>
<dbReference type="Proteomes" id="UP001203852">
    <property type="component" value="Unassembled WGS sequence"/>
</dbReference>
<evidence type="ECO:0000256" key="3">
    <source>
        <dbReference type="ARBA" id="ARBA00022833"/>
    </source>
</evidence>
<accession>A0AAN6IGV2</accession>
<dbReference type="InterPro" id="IPR006913">
    <property type="entry name" value="CENP-V/GFA"/>
</dbReference>
<dbReference type="Pfam" id="PF04828">
    <property type="entry name" value="GFA"/>
    <property type="match status" value="1"/>
</dbReference>
<dbReference type="Gene3D" id="3.90.1590.10">
    <property type="entry name" value="glutathione-dependent formaldehyde- activating enzyme (gfa)"/>
    <property type="match status" value="1"/>
</dbReference>
<organism evidence="6 7">
    <name type="scientific">Exophiala viscosa</name>
    <dbReference type="NCBI Taxonomy" id="2486360"/>
    <lineage>
        <taxon>Eukaryota</taxon>
        <taxon>Fungi</taxon>
        <taxon>Dikarya</taxon>
        <taxon>Ascomycota</taxon>
        <taxon>Pezizomycotina</taxon>
        <taxon>Eurotiomycetes</taxon>
        <taxon>Chaetothyriomycetidae</taxon>
        <taxon>Chaetothyriales</taxon>
        <taxon>Herpotrichiellaceae</taxon>
        <taxon>Exophiala</taxon>
    </lineage>
</organism>
<dbReference type="SUPFAM" id="SSF51316">
    <property type="entry name" value="Mss4-like"/>
    <property type="match status" value="1"/>
</dbReference>
<evidence type="ECO:0000259" key="5">
    <source>
        <dbReference type="PROSITE" id="PS51891"/>
    </source>
</evidence>
<evidence type="ECO:0000256" key="1">
    <source>
        <dbReference type="ARBA" id="ARBA00005495"/>
    </source>
</evidence>
<protein>
    <submittedName>
        <fullName evidence="6">Mss4-like protein</fullName>
    </submittedName>
</protein>
<sequence length="139" mass="15421">MPKGSCLCGKVTYTLEIDPTTTQQTSACHCRPCRKITGGTTSLNLTVPATAFVLNSGALKTVKTQHIDEGFDFTLSFCEDCGSPIYAEAQFLPDKRIIQVGTLDDEEYLQRAPTAELNVKHRLHWIKPIDDAGQREKYV</sequence>
<gene>
    <name evidence="6" type="ORF">EDD36DRAFT_167464</name>
</gene>
<dbReference type="PANTHER" id="PTHR33337">
    <property type="entry name" value="GFA DOMAIN-CONTAINING PROTEIN"/>
    <property type="match status" value="1"/>
</dbReference>
<dbReference type="EMBL" id="MU404352">
    <property type="protein sequence ID" value="KAI1614874.1"/>
    <property type="molecule type" value="Genomic_DNA"/>
</dbReference>
<evidence type="ECO:0000256" key="4">
    <source>
        <dbReference type="ARBA" id="ARBA00023239"/>
    </source>
</evidence>
<name>A0AAN6IGV2_9EURO</name>
<keyword evidence="3" id="KW-0862">Zinc</keyword>
<dbReference type="InterPro" id="IPR011057">
    <property type="entry name" value="Mss4-like_sf"/>
</dbReference>
<keyword evidence="4" id="KW-0456">Lyase</keyword>
<dbReference type="AlphaFoldDB" id="A0AAN6IGV2"/>
<dbReference type="GO" id="GO:0046872">
    <property type="term" value="F:metal ion binding"/>
    <property type="evidence" value="ECO:0007669"/>
    <property type="project" value="UniProtKB-KW"/>
</dbReference>
<evidence type="ECO:0000313" key="7">
    <source>
        <dbReference type="Proteomes" id="UP001203852"/>
    </source>
</evidence>
<reference evidence="6" key="1">
    <citation type="journal article" date="2022" name="bioRxiv">
        <title>Deciphering the potential niche of two novel black yeast fungi from a biological soil crust based on their genomes, phenotypes, and melanin regulation.</title>
        <authorList>
            <consortium name="DOE Joint Genome Institute"/>
            <person name="Carr E.C."/>
            <person name="Barton Q."/>
            <person name="Grambo S."/>
            <person name="Sullivan M."/>
            <person name="Renfro C.M."/>
            <person name="Kuo A."/>
            <person name="Pangilinan J."/>
            <person name="Lipzen A."/>
            <person name="Keymanesh K."/>
            <person name="Savage E."/>
            <person name="Barry K."/>
            <person name="Grigoriev I.V."/>
            <person name="Riekhof W.R."/>
            <person name="Harris S.S."/>
        </authorList>
    </citation>
    <scope>NUCLEOTIDE SEQUENCE</scope>
    <source>
        <strain evidence="6">JF 03-4F</strain>
    </source>
</reference>
<keyword evidence="7" id="KW-1185">Reference proteome</keyword>
<feature type="domain" description="CENP-V/GFA" evidence="5">
    <location>
        <begin position="2"/>
        <end position="130"/>
    </location>
</feature>
<evidence type="ECO:0000256" key="2">
    <source>
        <dbReference type="ARBA" id="ARBA00022723"/>
    </source>
</evidence>
<keyword evidence="2" id="KW-0479">Metal-binding</keyword>
<dbReference type="GO" id="GO:0016846">
    <property type="term" value="F:carbon-sulfur lyase activity"/>
    <property type="evidence" value="ECO:0007669"/>
    <property type="project" value="InterPro"/>
</dbReference>
<dbReference type="PANTHER" id="PTHR33337:SF30">
    <property type="entry name" value="DUF636 DOMAIN PROTEIN (AFU_ORTHOLOGUE AFUA_1G03180)"/>
    <property type="match status" value="1"/>
</dbReference>
<proteinExistence type="inferred from homology"/>
<dbReference type="PROSITE" id="PS51891">
    <property type="entry name" value="CENP_V_GFA"/>
    <property type="match status" value="1"/>
</dbReference>
<comment type="similarity">
    <text evidence="1">Belongs to the Gfa family.</text>
</comment>